<organism evidence="1 3">
    <name type="scientific">Phytophthora fragariae</name>
    <dbReference type="NCBI Taxonomy" id="53985"/>
    <lineage>
        <taxon>Eukaryota</taxon>
        <taxon>Sar</taxon>
        <taxon>Stramenopiles</taxon>
        <taxon>Oomycota</taxon>
        <taxon>Peronosporomycetes</taxon>
        <taxon>Peronosporales</taxon>
        <taxon>Peronosporaceae</taxon>
        <taxon>Phytophthora</taxon>
    </lineage>
</organism>
<evidence type="ECO:0000313" key="1">
    <source>
        <dbReference type="EMBL" id="KAE9212547.1"/>
    </source>
</evidence>
<dbReference type="AlphaFoldDB" id="A0A6A3Y5G9"/>
<dbReference type="Proteomes" id="UP000440367">
    <property type="component" value="Unassembled WGS sequence"/>
</dbReference>
<sequence>MRKPSAAAHKQSCCSLSLLLTDAYVTERLVTNSCSCVAAQRPVLATHVANRAGAQQKLSMCNVQYLRLQLAGPT</sequence>
<gene>
    <name evidence="2" type="ORF">PF002_g12070</name>
    <name evidence="1" type="ORF">PF005_g10555</name>
</gene>
<proteinExistence type="predicted"/>
<dbReference type="EMBL" id="QXGB01000504">
    <property type="protein sequence ID" value="KAE9212547.1"/>
    <property type="molecule type" value="Genomic_DNA"/>
</dbReference>
<reference evidence="3 4" key="1">
    <citation type="submission" date="2018-08" db="EMBL/GenBank/DDBJ databases">
        <title>Genomic investigation of the strawberry pathogen Phytophthora fragariae indicates pathogenicity is determined by transcriptional variation in three key races.</title>
        <authorList>
            <person name="Adams T.M."/>
            <person name="Armitage A.D."/>
            <person name="Sobczyk M.K."/>
            <person name="Bates H.J."/>
            <person name="Dunwell J.M."/>
            <person name="Nellist C.F."/>
            <person name="Harrison R.J."/>
        </authorList>
    </citation>
    <scope>NUCLEOTIDE SEQUENCE [LARGE SCALE GENOMIC DNA]</scope>
    <source>
        <strain evidence="2 4">BC-1</strain>
        <strain evidence="1 3">NOV-27</strain>
    </source>
</reference>
<evidence type="ECO:0000313" key="2">
    <source>
        <dbReference type="EMBL" id="KAE9233476.1"/>
    </source>
</evidence>
<evidence type="ECO:0000313" key="4">
    <source>
        <dbReference type="Proteomes" id="UP000440367"/>
    </source>
</evidence>
<dbReference type="Proteomes" id="UP000433483">
    <property type="component" value="Unassembled WGS sequence"/>
</dbReference>
<protein>
    <submittedName>
        <fullName evidence="1">Uncharacterized protein</fullName>
    </submittedName>
</protein>
<dbReference type="EMBL" id="QXGD01000571">
    <property type="protein sequence ID" value="KAE9233476.1"/>
    <property type="molecule type" value="Genomic_DNA"/>
</dbReference>
<name>A0A6A3Y5G9_9STRA</name>
<accession>A0A6A3Y5G9</accession>
<comment type="caution">
    <text evidence="1">The sequence shown here is derived from an EMBL/GenBank/DDBJ whole genome shotgun (WGS) entry which is preliminary data.</text>
</comment>
<keyword evidence="3" id="KW-1185">Reference proteome</keyword>
<evidence type="ECO:0000313" key="3">
    <source>
        <dbReference type="Proteomes" id="UP000433483"/>
    </source>
</evidence>